<feature type="non-terminal residue" evidence="3">
    <location>
        <position position="87"/>
    </location>
</feature>
<sequence length="87" mass="8834">MVGSSRVAGASAALAATLMLLSGVAAPARAQGAADDAATIAELRRQLDEMRRRLETLEARAAARQGAPAVAVAPAPVPATRRPPPPR</sequence>
<feature type="region of interest" description="Disordered" evidence="1">
    <location>
        <begin position="65"/>
        <end position="87"/>
    </location>
</feature>
<feature type="signal peptide" evidence="2">
    <location>
        <begin position="1"/>
        <end position="30"/>
    </location>
</feature>
<gene>
    <name evidence="3" type="ORF">J5Y09_19140</name>
</gene>
<evidence type="ECO:0000313" key="3">
    <source>
        <dbReference type="EMBL" id="MBP0466049.1"/>
    </source>
</evidence>
<evidence type="ECO:0000256" key="2">
    <source>
        <dbReference type="SAM" id="SignalP"/>
    </source>
</evidence>
<protein>
    <recommendedName>
        <fullName evidence="5">YbgF trimerisation domain-containing protein</fullName>
    </recommendedName>
</protein>
<evidence type="ECO:0000313" key="4">
    <source>
        <dbReference type="Proteomes" id="UP000680815"/>
    </source>
</evidence>
<dbReference type="EMBL" id="JAGIYZ010000022">
    <property type="protein sequence ID" value="MBP0466049.1"/>
    <property type="molecule type" value="Genomic_DNA"/>
</dbReference>
<feature type="compositionally biased region" description="Pro residues" evidence="1">
    <location>
        <begin position="75"/>
        <end position="87"/>
    </location>
</feature>
<organism evidence="3 4">
    <name type="scientific">Roseomonas nitratireducens</name>
    <dbReference type="NCBI Taxonomy" id="2820810"/>
    <lineage>
        <taxon>Bacteria</taxon>
        <taxon>Pseudomonadati</taxon>
        <taxon>Pseudomonadota</taxon>
        <taxon>Alphaproteobacteria</taxon>
        <taxon>Acetobacterales</taxon>
        <taxon>Roseomonadaceae</taxon>
        <taxon>Roseomonas</taxon>
    </lineage>
</organism>
<proteinExistence type="predicted"/>
<feature type="chain" id="PRO_5045170633" description="YbgF trimerisation domain-containing protein" evidence="2">
    <location>
        <begin position="31"/>
        <end position="87"/>
    </location>
</feature>
<keyword evidence="4" id="KW-1185">Reference proteome</keyword>
<reference evidence="3 4" key="1">
    <citation type="submission" date="2021-03" db="EMBL/GenBank/DDBJ databases">
        <authorList>
            <person name="So Y."/>
        </authorList>
    </citation>
    <scope>NUCLEOTIDE SEQUENCE [LARGE SCALE GENOMIC DNA]</scope>
    <source>
        <strain evidence="3 4">PWR1</strain>
    </source>
</reference>
<feature type="compositionally biased region" description="Low complexity" evidence="1">
    <location>
        <begin position="65"/>
        <end position="74"/>
    </location>
</feature>
<evidence type="ECO:0000256" key="1">
    <source>
        <dbReference type="SAM" id="MobiDB-lite"/>
    </source>
</evidence>
<dbReference type="Proteomes" id="UP000680815">
    <property type="component" value="Unassembled WGS sequence"/>
</dbReference>
<keyword evidence="2" id="KW-0732">Signal</keyword>
<name>A0ABS4AXR9_9PROT</name>
<accession>A0ABS4AXR9</accession>
<evidence type="ECO:0008006" key="5">
    <source>
        <dbReference type="Google" id="ProtNLM"/>
    </source>
</evidence>
<comment type="caution">
    <text evidence="3">The sequence shown here is derived from an EMBL/GenBank/DDBJ whole genome shotgun (WGS) entry which is preliminary data.</text>
</comment>